<feature type="region of interest" description="Disordered" evidence="1">
    <location>
        <begin position="1"/>
        <end position="37"/>
    </location>
</feature>
<sequence length="138" mass="14123">MKKPELLGPTLANPDELPAPELKNPDDGSTVEFPKPGAGGMSMTGIAMGPMPPVPVMSIAVVGPPMVVANGGRETTISETVRGPTLMAWVVPASSTVMSAVYLGMVKPSMVRMPNVALIGISMGISTSRFTGMAVSGI</sequence>
<name>A0A1V3WZE7_MYCKA</name>
<dbReference type="Proteomes" id="UP000189229">
    <property type="component" value="Unassembled WGS sequence"/>
</dbReference>
<evidence type="ECO:0000313" key="3">
    <source>
        <dbReference type="Proteomes" id="UP000189229"/>
    </source>
</evidence>
<reference evidence="2 3" key="1">
    <citation type="submission" date="2017-02" db="EMBL/GenBank/DDBJ databases">
        <title>Complete genome sequences of Mycobacterium kansasii strains isolated from rhesus macaques.</title>
        <authorList>
            <person name="Panda A."/>
            <person name="Nagaraj S."/>
            <person name="Zhao X."/>
            <person name="Tettelin H."/>
            <person name="Detolla L.J."/>
        </authorList>
    </citation>
    <scope>NUCLEOTIDE SEQUENCE [LARGE SCALE GENOMIC DNA]</scope>
    <source>
        <strain evidence="2 3">11-3813</strain>
    </source>
</reference>
<accession>A0A1V3WZE7</accession>
<protein>
    <submittedName>
        <fullName evidence="2">Uncharacterized protein</fullName>
    </submittedName>
</protein>
<evidence type="ECO:0000256" key="1">
    <source>
        <dbReference type="SAM" id="MobiDB-lite"/>
    </source>
</evidence>
<dbReference type="EMBL" id="MVBM01000005">
    <property type="protein sequence ID" value="OOK72202.1"/>
    <property type="molecule type" value="Genomic_DNA"/>
</dbReference>
<dbReference type="AlphaFoldDB" id="A0A1V3WZE7"/>
<comment type="caution">
    <text evidence="2">The sequence shown here is derived from an EMBL/GenBank/DDBJ whole genome shotgun (WGS) entry which is preliminary data.</text>
</comment>
<proteinExistence type="predicted"/>
<evidence type="ECO:0000313" key="2">
    <source>
        <dbReference type="EMBL" id="OOK72202.1"/>
    </source>
</evidence>
<organism evidence="2 3">
    <name type="scientific">Mycobacterium kansasii</name>
    <dbReference type="NCBI Taxonomy" id="1768"/>
    <lineage>
        <taxon>Bacteria</taxon>
        <taxon>Bacillati</taxon>
        <taxon>Actinomycetota</taxon>
        <taxon>Actinomycetes</taxon>
        <taxon>Mycobacteriales</taxon>
        <taxon>Mycobacteriaceae</taxon>
        <taxon>Mycobacterium</taxon>
    </lineage>
</organism>
<gene>
    <name evidence="2" type="ORF">BZL30_5992</name>
</gene>